<evidence type="ECO:0000259" key="6">
    <source>
        <dbReference type="Pfam" id="PF07970"/>
    </source>
</evidence>
<keyword evidence="5" id="KW-0813">Transport</keyword>
<gene>
    <name evidence="8" type="ORF">C7M61_001170</name>
</gene>
<protein>
    <recommendedName>
        <fullName evidence="5">Endoplasmic reticulum-Golgi intermediate compartment protein</fullName>
    </recommendedName>
</protein>
<dbReference type="GO" id="GO:0005789">
    <property type="term" value="C:endoplasmic reticulum membrane"/>
    <property type="evidence" value="ECO:0007669"/>
    <property type="project" value="UniProtKB-SubCell"/>
</dbReference>
<reference evidence="8 9" key="1">
    <citation type="submission" date="2018-03" db="EMBL/GenBank/DDBJ databases">
        <title>Candida pseudohaemulonii genome assembly and annotation.</title>
        <authorList>
            <person name="Munoz J.F."/>
            <person name="Gade L.G."/>
            <person name="Chow N.A."/>
            <person name="Litvintseva A.P."/>
            <person name="Loparev V.N."/>
            <person name="Cuomo C.A."/>
        </authorList>
    </citation>
    <scope>NUCLEOTIDE SEQUENCE [LARGE SCALE GENOMIC DNA]</scope>
    <source>
        <strain evidence="8 9">B12108</strain>
    </source>
</reference>
<dbReference type="AlphaFoldDB" id="A0A2P7YZV6"/>
<dbReference type="InterPro" id="IPR039542">
    <property type="entry name" value="Erv_N"/>
</dbReference>
<evidence type="ECO:0000256" key="1">
    <source>
        <dbReference type="ARBA" id="ARBA00004370"/>
    </source>
</evidence>
<dbReference type="GO" id="GO:0000139">
    <property type="term" value="C:Golgi membrane"/>
    <property type="evidence" value="ECO:0007669"/>
    <property type="project" value="UniProtKB-SubCell"/>
</dbReference>
<keyword evidence="2 5" id="KW-0812">Transmembrane</keyword>
<dbReference type="GO" id="GO:0006890">
    <property type="term" value="P:retrograde vesicle-mediated transport, Golgi to endoplasmic reticulum"/>
    <property type="evidence" value="ECO:0007669"/>
    <property type="project" value="EnsemblFungi"/>
</dbReference>
<dbReference type="EMBL" id="PYFQ01000001">
    <property type="protein sequence ID" value="PSK41487.1"/>
    <property type="molecule type" value="Genomic_DNA"/>
</dbReference>
<evidence type="ECO:0000313" key="9">
    <source>
        <dbReference type="Proteomes" id="UP000241107"/>
    </source>
</evidence>
<accession>A0A2P7YZV6</accession>
<evidence type="ECO:0000259" key="7">
    <source>
        <dbReference type="Pfam" id="PF13850"/>
    </source>
</evidence>
<keyword evidence="5" id="KW-0931">ER-Golgi transport</keyword>
<dbReference type="GO" id="GO:0061852">
    <property type="term" value="C:retrograde transporter complex, Golgi to ER"/>
    <property type="evidence" value="ECO:0007669"/>
    <property type="project" value="EnsemblFungi"/>
</dbReference>
<evidence type="ECO:0000256" key="2">
    <source>
        <dbReference type="ARBA" id="ARBA00022692"/>
    </source>
</evidence>
<keyword evidence="5" id="KW-0333">Golgi apparatus</keyword>
<keyword evidence="9" id="KW-1185">Reference proteome</keyword>
<comment type="caution">
    <text evidence="8">The sequence shown here is derived from an EMBL/GenBank/DDBJ whole genome shotgun (WGS) entry which is preliminary data.</text>
</comment>
<dbReference type="Proteomes" id="UP000241107">
    <property type="component" value="Unassembled WGS sequence"/>
</dbReference>
<organism evidence="8 9">
    <name type="scientific">Candidozyma pseudohaemuli</name>
    <dbReference type="NCBI Taxonomy" id="418784"/>
    <lineage>
        <taxon>Eukaryota</taxon>
        <taxon>Fungi</taxon>
        <taxon>Dikarya</taxon>
        <taxon>Ascomycota</taxon>
        <taxon>Saccharomycotina</taxon>
        <taxon>Pichiomycetes</taxon>
        <taxon>Metschnikowiaceae</taxon>
        <taxon>Candidozyma</taxon>
    </lineage>
</organism>
<dbReference type="Pfam" id="PF13850">
    <property type="entry name" value="ERGIC_N"/>
    <property type="match status" value="1"/>
</dbReference>
<evidence type="ECO:0000256" key="5">
    <source>
        <dbReference type="RuleBase" id="RU369013"/>
    </source>
</evidence>
<dbReference type="STRING" id="418784.A0A2P7YZV6"/>
<evidence type="ECO:0000256" key="3">
    <source>
        <dbReference type="ARBA" id="ARBA00022989"/>
    </source>
</evidence>
<evidence type="ECO:0000256" key="4">
    <source>
        <dbReference type="ARBA" id="ARBA00023136"/>
    </source>
</evidence>
<dbReference type="InterPro" id="IPR012936">
    <property type="entry name" value="Erv_C"/>
</dbReference>
<comment type="subcellular location">
    <subcellularLocation>
        <location evidence="5">Endoplasmic reticulum membrane</location>
        <topology evidence="5">Multi-pass membrane protein</topology>
    </subcellularLocation>
    <subcellularLocation>
        <location evidence="5">Endoplasmic reticulum-Golgi intermediate compartment membrane</location>
        <topology evidence="5">Multi-pass membrane protein</topology>
    </subcellularLocation>
    <subcellularLocation>
        <location evidence="5">Golgi apparatus membrane</location>
        <topology evidence="5">Multi-pass membrane protein</topology>
    </subcellularLocation>
    <subcellularLocation>
        <location evidence="1">Membrane</location>
    </subcellularLocation>
</comment>
<comment type="function">
    <text evidence="5">Plays a role in transport between endoplasmic reticulum and Golgi.</text>
</comment>
<dbReference type="PANTHER" id="PTHR10984">
    <property type="entry name" value="ENDOPLASMIC RETICULUM-GOLGI INTERMEDIATE COMPARTMENT PROTEIN"/>
    <property type="match status" value="1"/>
</dbReference>
<keyword evidence="3 5" id="KW-1133">Transmembrane helix</keyword>
<dbReference type="GeneID" id="36564561"/>
<dbReference type="GO" id="GO:0033116">
    <property type="term" value="C:endoplasmic reticulum-Golgi intermediate compartment membrane"/>
    <property type="evidence" value="ECO:0007669"/>
    <property type="project" value="UniProtKB-SubCell"/>
</dbReference>
<comment type="similarity">
    <text evidence="5">Belongs to the ERGIC family.</text>
</comment>
<proteinExistence type="inferred from homology"/>
<dbReference type="GO" id="GO:0006888">
    <property type="term" value="P:endoplasmic reticulum to Golgi vesicle-mediated transport"/>
    <property type="evidence" value="ECO:0007669"/>
    <property type="project" value="UniProtKB-UniRule"/>
</dbReference>
<name>A0A2P7YZV6_9ASCO</name>
<dbReference type="PANTHER" id="PTHR10984:SF81">
    <property type="entry name" value="ER-DERIVED VESICLES PROTEIN ERV41"/>
    <property type="match status" value="1"/>
</dbReference>
<feature type="transmembrane region" description="Helical" evidence="5">
    <location>
        <begin position="288"/>
        <end position="310"/>
    </location>
</feature>
<dbReference type="InterPro" id="IPR045888">
    <property type="entry name" value="Erv"/>
</dbReference>
<evidence type="ECO:0000313" key="8">
    <source>
        <dbReference type="EMBL" id="PSK41487.1"/>
    </source>
</evidence>
<feature type="domain" description="Endoplasmic reticulum vesicle transporter C-terminal" evidence="6">
    <location>
        <begin position="152"/>
        <end position="307"/>
    </location>
</feature>
<dbReference type="VEuPathDB" id="FungiDB:C7M61_001170"/>
<dbReference type="OrthoDB" id="5541786at2759"/>
<dbReference type="Pfam" id="PF07970">
    <property type="entry name" value="COPIIcoated_ERV"/>
    <property type="match status" value="1"/>
</dbReference>
<dbReference type="GO" id="GO:0042802">
    <property type="term" value="F:identical protein binding"/>
    <property type="evidence" value="ECO:0007669"/>
    <property type="project" value="EnsemblFungi"/>
</dbReference>
<dbReference type="GO" id="GO:0030134">
    <property type="term" value="C:COPII-coated ER to Golgi transport vesicle"/>
    <property type="evidence" value="ECO:0007669"/>
    <property type="project" value="EnsemblFungi"/>
</dbReference>
<feature type="domain" description="Endoplasmic reticulum vesicle transporter N-terminal" evidence="7">
    <location>
        <begin position="8"/>
        <end position="95"/>
    </location>
</feature>
<feature type="transmembrane region" description="Helical" evidence="5">
    <location>
        <begin position="33"/>
        <end position="55"/>
    </location>
</feature>
<dbReference type="RefSeq" id="XP_024716186.1">
    <property type="nucleotide sequence ID" value="XM_024856587.1"/>
</dbReference>
<keyword evidence="5" id="KW-0256">Endoplasmic reticulum</keyword>
<keyword evidence="4 5" id="KW-0472">Membrane</keyword>
<sequence length="348" mass="39902">MDNFSNKVKVFDAFPKVAPEHSVRSSRGGLSSVFTIIFGLFILWVQVGGFLGGFIDRQFSVNKKLELNLDINVDIVVAMPCDMLTANVMDITNDNFLAHEVLNFIGVDFRIPPFFNMNNENDNHMTSNLDRAMEGSLRAEYAVKGKRVNTDAPACHIFGLIPVNHVKGKFFIVPKGTMYPLREPAPKDKFNLSHLIYEFSYGEFYPFIDNPLDFTGKVTKEKDQVYNYFAKVVPTLYEKIGLEIDTYQYSLTETHHKARGSGYIPPGIFMNYSFEPIRLLIREKRISFFAFVSRIATILSGLFIAAGYLYRLYEKLLFVLFGRKYVDRNREKKEGGLLDHLVPQNKDF</sequence>